<evidence type="ECO:0000256" key="1">
    <source>
        <dbReference type="PROSITE-ProRule" id="PRU00087"/>
    </source>
</evidence>
<gene>
    <name evidence="3" type="ORF">CFD26_104936</name>
</gene>
<evidence type="ECO:0000313" key="3">
    <source>
        <dbReference type="EMBL" id="RLL96751.1"/>
    </source>
</evidence>
<keyword evidence="4" id="KW-1185">Reference proteome</keyword>
<dbReference type="STRING" id="1245748.A0A421D3R3"/>
<reference evidence="3 4" key="1">
    <citation type="submission" date="2018-08" db="EMBL/GenBank/DDBJ databases">
        <title>Draft genome sequences of two Aspergillus turcosus clinical strains isolated from bronchoalveolar lavage fluid: one azole-susceptible and the other azole-resistant.</title>
        <authorList>
            <person name="Parent-Michaud M."/>
            <person name="Dufresne P.J."/>
            <person name="Fournier E."/>
            <person name="Martineau C."/>
            <person name="Moreira S."/>
            <person name="Perkins V."/>
            <person name="De Repentigny L."/>
            <person name="Dufresne S.F."/>
        </authorList>
    </citation>
    <scope>NUCLEOTIDE SEQUENCE [LARGE SCALE GENOMIC DNA]</scope>
    <source>
        <strain evidence="3">HMR AF 1038</strain>
    </source>
</reference>
<feature type="region of interest" description="Disordered" evidence="2">
    <location>
        <begin position="1384"/>
        <end position="1443"/>
    </location>
</feature>
<feature type="compositionally biased region" description="Polar residues" evidence="2">
    <location>
        <begin position="2205"/>
        <end position="2216"/>
    </location>
</feature>
<feature type="compositionally biased region" description="Basic and acidic residues" evidence="2">
    <location>
        <begin position="731"/>
        <end position="751"/>
    </location>
</feature>
<feature type="region of interest" description="Disordered" evidence="2">
    <location>
        <begin position="501"/>
        <end position="541"/>
    </location>
</feature>
<dbReference type="Gene3D" id="2.60.40.10">
    <property type="entry name" value="Immunoglobulins"/>
    <property type="match status" value="1"/>
</dbReference>
<feature type="region of interest" description="Disordered" evidence="2">
    <location>
        <begin position="2156"/>
        <end position="2216"/>
    </location>
</feature>
<evidence type="ECO:0000256" key="2">
    <source>
        <dbReference type="SAM" id="MobiDB-lite"/>
    </source>
</evidence>
<protein>
    <submittedName>
        <fullName evidence="3">Uncharacterized protein</fullName>
    </submittedName>
</protein>
<organism evidence="3 4">
    <name type="scientific">Aspergillus turcosus</name>
    <dbReference type="NCBI Taxonomy" id="1245748"/>
    <lineage>
        <taxon>Eukaryota</taxon>
        <taxon>Fungi</taxon>
        <taxon>Dikarya</taxon>
        <taxon>Ascomycota</taxon>
        <taxon>Pezizomycotina</taxon>
        <taxon>Eurotiomycetes</taxon>
        <taxon>Eurotiomycetidae</taxon>
        <taxon>Eurotiales</taxon>
        <taxon>Aspergillaceae</taxon>
        <taxon>Aspergillus</taxon>
        <taxon>Aspergillus subgen. Fumigati</taxon>
    </lineage>
</organism>
<accession>A0A421D3R3</accession>
<dbReference type="EMBL" id="NIDN02000100">
    <property type="protein sequence ID" value="RLL96751.1"/>
    <property type="molecule type" value="Genomic_DNA"/>
</dbReference>
<dbReference type="OrthoDB" id="10295829at2759"/>
<evidence type="ECO:0000313" key="4">
    <source>
        <dbReference type="Proteomes" id="UP000215289"/>
    </source>
</evidence>
<comment type="caution">
    <text evidence="3">The sequence shown here is derived from an EMBL/GenBank/DDBJ whole genome shotgun (WGS) entry which is preliminary data.</text>
</comment>
<feature type="region of interest" description="Disordered" evidence="2">
    <location>
        <begin position="720"/>
        <end position="751"/>
    </location>
</feature>
<dbReference type="InterPro" id="IPR017868">
    <property type="entry name" value="Filamin/ABP280_repeat-like"/>
</dbReference>
<proteinExistence type="predicted"/>
<sequence>MPASHNDEDGNATGFDAITRGCDDLVASAERQVNSAKGGGDQDGIQLEYNLSLQLIARLHTNWTVVDGFELSSITLRLAAELASEEDPSFAIKLSANGKIGNLCFEVSAEIPHLDNKVPIKIIFQLKLRSTTTADDLWKSVQGISKGDSQTMPSQMVDESLRSTVGAQLREADLTLTVVKPAGKPFFLSYCHFKIGGDINYRPKIDYPKLEIVRGSLSFLLVRQTDVHGGAKYRALAELDGCVLIANKIVFITATFALVNGGLTVYLRAWNSPATKASYAQRISADTFYKNLLPVGDGKGPESVSGMVSLPSTGSLDLLRHDLTVPGGVQFMLYIEFGSAGLGEFLFQIHARQLCSIEADFLKGCVIRDLVVNVDLRSREQARSCMIAGTLEIDTWRFQAALQYQKLKERRMIHLQAALERAQTGGDCSIAALAQDAMFSADLVGETTTQVQGGGAEPQDTSTLDQYVKENSVPEGSGLSLKHANMTALPADISFEMILSKGPSKQSHSGEEHSGQGKEDSQVSDPSSRGTVGAKEGAEKESELSGYQLEMVRFQAHFGLSWTLIPGHIVMERMGLAFSVVDPTTSKRQIAGYLYGEWTIEKYTLWTYILREQTVDASSITISLNIKDKLESASGSSLASVLADKRLTNAVGMPELELHPDIKTSPQNQDHALAMGYIDLRINDPLGSNKTIDCALIGYLHVGQLQILISSLIKVKTGTQKEIDDSSDQSKAIKDAKADVSEKKKPKAAEDKEDLRFRAQVRYVKGHTKETKPEDVLRELSPSSAMTAGDNSFIPPALGINAEGFAGSLDFYLDMHVGKKTAQDKRSIKSLVLTVAAKGQWDIIDQVLSVRDAGLQLIIVEQDGDRPKRRTFVVYGVVSLFDATAIVPAALWYENGTLSFGVVVIISLTKLLQGLSGHSSSTVPQLLKDQEKAAESGVVASVTAGVKDRKFDFFDVQIRQMGEISIAETFTIDQCLLAYSKSAGSEDRTLKLSGRLNWGQPGKRNSLSASVSFTGETKIVVQFSLNKSPGKMLDDFLGDKTPSKDQRPELPGAVGFADWDSDSYTAGDKTTMMSELVFEQLDRSQGRQFKSIAFVLKAANDWKWELIEGWFWFTDLQFKLLYTVPVKALSLQLVVTVGFMRRVSSGDKEGQKGPSYKDSVEVTMTATKEGLTLTFPTSKIEGCNSTDLIYCLTAGHIDVPHWLGIPMFPRVVATLDWRQRVATIAGHLTKEGQHWEFNKMMGSILRMENPRLEATVPYQGGNGTTCASIKGEAVLISMIKLRIEYVLPKGPLKVEDCDIDQIVDMIKRIWDIAKELWNAGKTLFQIAEAIGSFIASAAIAAEAFIEGLFVVGGLLAGWAWGLIKNKLIDAFKALFSDDDDKKEAESGLRQGMKKHEHEDVSRSDPKDKHDDPGKPVGADDPEDPSTTGHGHKEGLEIRGTGSSSGVCSEAVELFVVAYPKTPSAPDSVEEVSFDVSVSMGGELISMKQVRAGYPIRFAYRRPATEGEYHIKVSAKSSANEAFVKELLLSARKHREECISEPQCRVLLPVSITAGVPFSATLVLKDIHGNVIDGYDDRKLLVLNLDANKKGPEMFVRRNGYILHFPALAKGKHSFIAMVDNRQTNTFEIEAVARFDASTASLRGNGVCSGMMGQEGDILVKCLDFTGEVLEDAAVSIVMTSQGIASMIESRFYKEQGVYQATVQRPTTYGEYQLAITVNGQSVGGSHLTLKAHDLIDIQRTRISIVDSEPTQKSQTAVVETFDFVGSRWRLASATFTVARLICTDEAAGEQVVYTGLQDMQDGTYHIDVELQRDHALLLSLALPDGRKSSGQVISIPDRTLATTFFASGHGLQSGHEGTVAVVDLFGFNALGQPSVLKERLITATVVQMNPDGTASPIHADIQASKIVYTRPKSLATDDGDKLIQGAAAEVYMRIFYGNLEAYGSPFRVLSVPYFVDIVPLRWEMVHIPRSSHTDDPAGPQTTGLILIDNHERMMTRKMDIVVRKVDGQRLNLCFLPSGIYEPESQPAPDSSCWIVTFQGNDLAGPQAFSSSGIWFSLASSRRDVFDDRLTVQFQASGSEGLNPSDFECIMYPVAVKEESIQPDYFRLQPPQIDAATRIVTFAGILNAPLPASLHSKWYALSAKYRHLPLQPSADSGSLGMMRSLPGASPDPPPSVTIALGEEKETENEGAEGQVSNAHEDVVDPNGSSSSPSVDQT</sequence>
<dbReference type="PROSITE" id="PS50194">
    <property type="entry name" value="FILAMIN_REPEAT"/>
    <property type="match status" value="1"/>
</dbReference>
<feature type="compositionally biased region" description="Basic and acidic residues" evidence="2">
    <location>
        <begin position="1393"/>
        <end position="1413"/>
    </location>
</feature>
<dbReference type="Proteomes" id="UP000215289">
    <property type="component" value="Unassembled WGS sequence"/>
</dbReference>
<feature type="compositionally biased region" description="Basic and acidic residues" evidence="2">
    <location>
        <begin position="508"/>
        <end position="521"/>
    </location>
</feature>
<dbReference type="InterPro" id="IPR013783">
    <property type="entry name" value="Ig-like_fold"/>
</dbReference>
<feature type="repeat" description="Filamin" evidence="1">
    <location>
        <begin position="1631"/>
        <end position="1731"/>
    </location>
</feature>
<name>A0A421D3R3_9EURO</name>